<comment type="caution">
    <text evidence="5">The sequence shown here is derived from an EMBL/GenBank/DDBJ whole genome shotgun (WGS) entry which is preliminary data.</text>
</comment>
<dbReference type="PANTHER" id="PTHR43179:SF12">
    <property type="entry name" value="GALACTOFURANOSYLTRANSFERASE GLFT2"/>
    <property type="match status" value="1"/>
</dbReference>
<sequence length="299" mass="35145">MISIIIPTYMNKQFLSNTRMNIKFFSGCEVIIVNDNPKESLKNDLKEFKNIRLLENNSNLGFAQSINKGVRMATKKYVMLINDDVLLLDDSFKKATYLFEKYPLLFAVSFAQKEKDNSIVGKNILYWKRGLIFHAKAKNLKFGYSAWAEGGACLIDKNKFLQLGGFDPIYAPFYWEDIDLSYQAWIKGFKILFDPKILVEHHHESTIGKYFSRKFIQTIAFRNQFIFVWKNISDLNLLLKHFLLLFYNLLYYSIVKRQSNFLRGFFQAVKDLPAIITRRKLTNKDRKERDKKILASFSL</sequence>
<dbReference type="InterPro" id="IPR029044">
    <property type="entry name" value="Nucleotide-diphossugar_trans"/>
</dbReference>
<reference evidence="5 6" key="1">
    <citation type="journal article" date="2016" name="Nat. Commun.">
        <title>Thousands of microbial genomes shed light on interconnected biogeochemical processes in an aquifer system.</title>
        <authorList>
            <person name="Anantharaman K."/>
            <person name="Brown C.T."/>
            <person name="Hug L.A."/>
            <person name="Sharon I."/>
            <person name="Castelle C.J."/>
            <person name="Probst A.J."/>
            <person name="Thomas B.C."/>
            <person name="Singh A."/>
            <person name="Wilkins M.J."/>
            <person name="Karaoz U."/>
            <person name="Brodie E.L."/>
            <person name="Williams K.H."/>
            <person name="Hubbard S.S."/>
            <person name="Banfield J.F."/>
        </authorList>
    </citation>
    <scope>NUCLEOTIDE SEQUENCE [LARGE SCALE GENOMIC DNA]</scope>
</reference>
<evidence type="ECO:0000256" key="1">
    <source>
        <dbReference type="ARBA" id="ARBA00006739"/>
    </source>
</evidence>
<name>A0A1F7IQ84_9BACT</name>
<dbReference type="EMBL" id="MGAI01000006">
    <property type="protein sequence ID" value="OGK45527.1"/>
    <property type="molecule type" value="Genomic_DNA"/>
</dbReference>
<dbReference type="AlphaFoldDB" id="A0A1F7IQ84"/>
<dbReference type="InterPro" id="IPR001173">
    <property type="entry name" value="Glyco_trans_2-like"/>
</dbReference>
<dbReference type="SUPFAM" id="SSF53448">
    <property type="entry name" value="Nucleotide-diphospho-sugar transferases"/>
    <property type="match status" value="1"/>
</dbReference>
<evidence type="ECO:0000313" key="6">
    <source>
        <dbReference type="Proteomes" id="UP000178040"/>
    </source>
</evidence>
<organism evidence="5 6">
    <name type="scientific">Candidatus Roizmanbacteria bacterium RIFCSPLOWO2_01_FULL_37_16</name>
    <dbReference type="NCBI Taxonomy" id="1802058"/>
    <lineage>
        <taxon>Bacteria</taxon>
        <taxon>Candidatus Roizmaniibacteriota</taxon>
    </lineage>
</organism>
<feature type="domain" description="Glycosyltransferase 2-like" evidence="4">
    <location>
        <begin position="3"/>
        <end position="139"/>
    </location>
</feature>
<keyword evidence="3" id="KW-0808">Transferase</keyword>
<proteinExistence type="inferred from homology"/>
<dbReference type="Proteomes" id="UP000178040">
    <property type="component" value="Unassembled WGS sequence"/>
</dbReference>
<dbReference type="GO" id="GO:0016757">
    <property type="term" value="F:glycosyltransferase activity"/>
    <property type="evidence" value="ECO:0007669"/>
    <property type="project" value="UniProtKB-KW"/>
</dbReference>
<protein>
    <recommendedName>
        <fullName evidence="4">Glycosyltransferase 2-like domain-containing protein</fullName>
    </recommendedName>
</protein>
<accession>A0A1F7IQ84</accession>
<evidence type="ECO:0000256" key="2">
    <source>
        <dbReference type="ARBA" id="ARBA00022676"/>
    </source>
</evidence>
<dbReference type="Gene3D" id="3.90.550.10">
    <property type="entry name" value="Spore Coat Polysaccharide Biosynthesis Protein SpsA, Chain A"/>
    <property type="match status" value="1"/>
</dbReference>
<evidence type="ECO:0000313" key="5">
    <source>
        <dbReference type="EMBL" id="OGK45527.1"/>
    </source>
</evidence>
<evidence type="ECO:0000259" key="4">
    <source>
        <dbReference type="Pfam" id="PF00535"/>
    </source>
</evidence>
<keyword evidence="2" id="KW-0328">Glycosyltransferase</keyword>
<gene>
    <name evidence="5" type="ORF">A3B40_00735</name>
</gene>
<dbReference type="Pfam" id="PF00535">
    <property type="entry name" value="Glycos_transf_2"/>
    <property type="match status" value="1"/>
</dbReference>
<comment type="similarity">
    <text evidence="1">Belongs to the glycosyltransferase 2 family.</text>
</comment>
<dbReference type="PANTHER" id="PTHR43179">
    <property type="entry name" value="RHAMNOSYLTRANSFERASE WBBL"/>
    <property type="match status" value="1"/>
</dbReference>
<evidence type="ECO:0000256" key="3">
    <source>
        <dbReference type="ARBA" id="ARBA00022679"/>
    </source>
</evidence>